<dbReference type="Gene3D" id="1.10.287.1700">
    <property type="match status" value="1"/>
</dbReference>
<keyword evidence="5" id="KW-1003">Cell membrane</keyword>
<proteinExistence type="inferred from homology"/>
<keyword evidence="11" id="KW-0175">Coiled coil</keyword>
<keyword evidence="8" id="KW-0653">Protein transport</keyword>
<dbReference type="AlphaFoldDB" id="A0ABC9VH21"/>
<keyword evidence="12" id="KW-0969">Cilium</keyword>
<gene>
    <name evidence="12" type="primary">fliJ</name>
    <name evidence="12" type="ORF">H839_04859</name>
</gene>
<evidence type="ECO:0000256" key="6">
    <source>
        <dbReference type="ARBA" id="ARBA00022500"/>
    </source>
</evidence>
<evidence type="ECO:0000256" key="8">
    <source>
        <dbReference type="ARBA" id="ARBA00022927"/>
    </source>
</evidence>
<accession>A0ABC9VH21</accession>
<evidence type="ECO:0000256" key="4">
    <source>
        <dbReference type="ARBA" id="ARBA00022448"/>
    </source>
</evidence>
<protein>
    <recommendedName>
        <fullName evidence="3">Flagellar FliJ protein</fullName>
    </recommendedName>
</protein>
<dbReference type="GO" id="GO:0044781">
    <property type="term" value="P:bacterial-type flagellum organization"/>
    <property type="evidence" value="ECO:0007669"/>
    <property type="project" value="UniProtKB-KW"/>
</dbReference>
<comment type="caution">
    <text evidence="12">The sequence shown here is derived from an EMBL/GenBank/DDBJ whole genome shotgun (WGS) entry which is preliminary data.</text>
</comment>
<evidence type="ECO:0000256" key="10">
    <source>
        <dbReference type="ARBA" id="ARBA00023225"/>
    </source>
</evidence>
<evidence type="ECO:0000256" key="5">
    <source>
        <dbReference type="ARBA" id="ARBA00022475"/>
    </source>
</evidence>
<name>A0ABC9VH21_9BACL</name>
<dbReference type="InterPro" id="IPR012823">
    <property type="entry name" value="Flagell_FliJ"/>
</dbReference>
<dbReference type="Proteomes" id="UP000023566">
    <property type="component" value="Chromosome"/>
</dbReference>
<sequence>MEYAFKLQKVLTMKENEKNLAMREYNEAVRRFEEAAEKLYRLLKQKEEHEDMHKQKLQLGLSVQDIRHFQQYIASLERTIHHYQILVMQAREQMQRKQIKLTELNMEVKKYEKMKEKYIQAVQHAEKMQDSKWMDEISVQRFVYRGDS</sequence>
<keyword evidence="13" id="KW-1185">Reference proteome</keyword>
<dbReference type="NCBIfam" id="TIGR02473">
    <property type="entry name" value="flagell_FliJ"/>
    <property type="match status" value="1"/>
</dbReference>
<feature type="coiled-coil region" evidence="11">
    <location>
        <begin position="18"/>
        <end position="128"/>
    </location>
</feature>
<comment type="subcellular location">
    <subcellularLocation>
        <location evidence="1">Cell membrane</location>
        <topology evidence="1">Peripheral membrane protein</topology>
        <orientation evidence="1">Cytoplasmic side</orientation>
    </subcellularLocation>
</comment>
<evidence type="ECO:0000256" key="7">
    <source>
        <dbReference type="ARBA" id="ARBA00022795"/>
    </source>
</evidence>
<comment type="similarity">
    <text evidence="2">Belongs to the FliJ family.</text>
</comment>
<keyword evidence="4" id="KW-0813">Transport</keyword>
<dbReference type="InterPro" id="IPR053716">
    <property type="entry name" value="Flag_assembly_chemotaxis_eff"/>
</dbReference>
<keyword evidence="6" id="KW-0145">Chemotaxis</keyword>
<dbReference type="GO" id="GO:0005886">
    <property type="term" value="C:plasma membrane"/>
    <property type="evidence" value="ECO:0007669"/>
    <property type="project" value="UniProtKB-SubCell"/>
</dbReference>
<evidence type="ECO:0000256" key="9">
    <source>
        <dbReference type="ARBA" id="ARBA00023136"/>
    </source>
</evidence>
<evidence type="ECO:0000313" key="13">
    <source>
        <dbReference type="Proteomes" id="UP000023566"/>
    </source>
</evidence>
<evidence type="ECO:0000256" key="1">
    <source>
        <dbReference type="ARBA" id="ARBA00004413"/>
    </source>
</evidence>
<evidence type="ECO:0000313" key="12">
    <source>
        <dbReference type="EMBL" id="EZP78040.1"/>
    </source>
</evidence>
<keyword evidence="10" id="KW-1006">Bacterial flagellum protein export</keyword>
<keyword evidence="12" id="KW-0966">Cell projection</keyword>
<evidence type="ECO:0000256" key="3">
    <source>
        <dbReference type="ARBA" id="ARBA00020392"/>
    </source>
</evidence>
<evidence type="ECO:0000256" key="2">
    <source>
        <dbReference type="ARBA" id="ARBA00010004"/>
    </source>
</evidence>
<evidence type="ECO:0000256" key="11">
    <source>
        <dbReference type="SAM" id="Coils"/>
    </source>
</evidence>
<dbReference type="RefSeq" id="WP_043904115.1">
    <property type="nucleotide sequence ID" value="NZ_CM002692.1"/>
</dbReference>
<keyword evidence="12" id="KW-0282">Flagellum</keyword>
<dbReference type="GO" id="GO:0015031">
    <property type="term" value="P:protein transport"/>
    <property type="evidence" value="ECO:0007669"/>
    <property type="project" value="UniProtKB-KW"/>
</dbReference>
<dbReference type="Pfam" id="PF02050">
    <property type="entry name" value="FliJ"/>
    <property type="match status" value="1"/>
</dbReference>
<dbReference type="EMBL" id="AOTZ01000003">
    <property type="protein sequence ID" value="EZP78040.1"/>
    <property type="molecule type" value="Genomic_DNA"/>
</dbReference>
<organism evidence="12 13">
    <name type="scientific">Parageobacillus genomosp. 1</name>
    <dbReference type="NCBI Taxonomy" id="1295642"/>
    <lineage>
        <taxon>Bacteria</taxon>
        <taxon>Bacillati</taxon>
        <taxon>Bacillota</taxon>
        <taxon>Bacilli</taxon>
        <taxon>Bacillales</taxon>
        <taxon>Anoxybacillaceae</taxon>
        <taxon>Parageobacillus</taxon>
    </lineage>
</organism>
<dbReference type="GO" id="GO:0006935">
    <property type="term" value="P:chemotaxis"/>
    <property type="evidence" value="ECO:0007669"/>
    <property type="project" value="UniProtKB-KW"/>
</dbReference>
<keyword evidence="7" id="KW-1005">Bacterial flagellum biogenesis</keyword>
<keyword evidence="9" id="KW-0472">Membrane</keyword>
<reference evidence="12 13" key="1">
    <citation type="journal article" date="2014" name="Appl. Microbiol. Biotechnol.">
        <title>Transformable facultative thermophile Geobacillus stearothermophilus NUB3621 as a host strain for metabolic engineering.</title>
        <authorList>
            <person name="Blanchard K."/>
            <person name="Robic S."/>
            <person name="Matsumura I."/>
        </authorList>
    </citation>
    <scope>NUCLEOTIDE SEQUENCE [LARGE SCALE GENOMIC DNA]</scope>
    <source>
        <strain evidence="12 13">NUB3621</strain>
    </source>
</reference>